<protein>
    <submittedName>
        <fullName evidence="1">Uncharacterized protein</fullName>
    </submittedName>
</protein>
<dbReference type="AlphaFoldDB" id="A0A0E9PQ82"/>
<proteinExistence type="predicted"/>
<dbReference type="EMBL" id="GBXM01102135">
    <property type="protein sequence ID" value="JAH06442.1"/>
    <property type="molecule type" value="Transcribed_RNA"/>
</dbReference>
<accession>A0A0E9PQ82</accession>
<sequence>MGGKQNEEKESSESHVKFVIHSGQICRCLAS</sequence>
<name>A0A0E9PQ82_ANGAN</name>
<reference evidence="1" key="2">
    <citation type="journal article" date="2015" name="Fish Shellfish Immunol.">
        <title>Early steps in the European eel (Anguilla anguilla)-Vibrio vulnificus interaction in the gills: Role of the RtxA13 toxin.</title>
        <authorList>
            <person name="Callol A."/>
            <person name="Pajuelo D."/>
            <person name="Ebbesson L."/>
            <person name="Teles M."/>
            <person name="MacKenzie S."/>
            <person name="Amaro C."/>
        </authorList>
    </citation>
    <scope>NUCLEOTIDE SEQUENCE</scope>
</reference>
<evidence type="ECO:0000313" key="1">
    <source>
        <dbReference type="EMBL" id="JAH06442.1"/>
    </source>
</evidence>
<reference evidence="1" key="1">
    <citation type="submission" date="2014-11" db="EMBL/GenBank/DDBJ databases">
        <authorList>
            <person name="Amaro Gonzalez C."/>
        </authorList>
    </citation>
    <scope>NUCLEOTIDE SEQUENCE</scope>
</reference>
<organism evidence="1">
    <name type="scientific">Anguilla anguilla</name>
    <name type="common">European freshwater eel</name>
    <name type="synonym">Muraena anguilla</name>
    <dbReference type="NCBI Taxonomy" id="7936"/>
    <lineage>
        <taxon>Eukaryota</taxon>
        <taxon>Metazoa</taxon>
        <taxon>Chordata</taxon>
        <taxon>Craniata</taxon>
        <taxon>Vertebrata</taxon>
        <taxon>Euteleostomi</taxon>
        <taxon>Actinopterygii</taxon>
        <taxon>Neopterygii</taxon>
        <taxon>Teleostei</taxon>
        <taxon>Anguilliformes</taxon>
        <taxon>Anguillidae</taxon>
        <taxon>Anguilla</taxon>
    </lineage>
</organism>